<evidence type="ECO:0000313" key="5">
    <source>
        <dbReference type="Proteomes" id="UP000199527"/>
    </source>
</evidence>
<keyword evidence="5" id="KW-1185">Reference proteome</keyword>
<keyword evidence="3" id="KW-0472">Membrane</keyword>
<dbReference type="Proteomes" id="UP000199527">
    <property type="component" value="Unassembled WGS sequence"/>
</dbReference>
<protein>
    <submittedName>
        <fullName evidence="4">Tetratricopeptide repeat-containing protein</fullName>
    </submittedName>
</protein>
<dbReference type="RefSeq" id="WP_176819150.1">
    <property type="nucleotide sequence ID" value="NZ_FNEM01000001.1"/>
</dbReference>
<reference evidence="5" key="1">
    <citation type="submission" date="2016-10" db="EMBL/GenBank/DDBJ databases">
        <authorList>
            <person name="Varghese N."/>
            <person name="Submissions S."/>
        </authorList>
    </citation>
    <scope>NUCLEOTIDE SEQUENCE [LARGE SCALE GENOMIC DNA]</scope>
    <source>
        <strain evidence="5">DSM 23317</strain>
    </source>
</reference>
<name>A0A1G8JWY7_9GAMM</name>
<dbReference type="AlphaFoldDB" id="A0A1G8JWY7"/>
<evidence type="ECO:0000313" key="4">
    <source>
        <dbReference type="EMBL" id="SDI35120.1"/>
    </source>
</evidence>
<gene>
    <name evidence="4" type="ORF">SAMN04488540_101170</name>
</gene>
<dbReference type="Gene3D" id="1.25.40.10">
    <property type="entry name" value="Tetratricopeptide repeat domain"/>
    <property type="match status" value="2"/>
</dbReference>
<keyword evidence="2" id="KW-0175">Coiled coil</keyword>
<sequence length="586" mass="67156">MLSPIRMIGILLLTLLPWSALADDLTQRLDALTLEVQLGAPDSYAHLDKLGPQIQSATPLQQMRWHVLRCESAAGSRSLSEVQQVVRQGLALAERLQQPQLAAYMNACESSKLMTQGQYEQALDSINRAIHDNSAYGALGISLLRRADIYADQGNLEAALDDLYQALTWLESTHDYPPLFQPHPAMLSYSLARTYYYLGDYLRSDTLFEQAVREAPSDSVLSWVIRVNQTFTLMQQQRFIEASQQMESLDALVPNMSLTDQAHFNLLYAHLSLKLDRFAKGYQYAELAISQFGELGMDERQARARGFLAESAFHLERFEDARYHLKLARERYRQDNDIRVLADLDRIESEGEALQGHFQKAYQLQLSYQKAYAGLQEQLRKDALLQQQAQLDQRIDRSRERLAAQSEEYFKLHNKLMIWQVIASLSLLLWLIWLLFKLTSNTGAGAGNRPLQSQDWRSQLEHALATTDRTLPVVQFNWEGPALSELDRKRILSRDLRINDIMLEPGDHQLLMLLVDASEAEAERLRYRLSRSLAEAGYLNITTGVARSHPLDRSDSLLARLECNQIQHSLMRPENIIRPNKPQWHR</sequence>
<feature type="repeat" description="TPR" evidence="1">
    <location>
        <begin position="185"/>
        <end position="218"/>
    </location>
</feature>
<dbReference type="InterPro" id="IPR019734">
    <property type="entry name" value="TPR_rpt"/>
</dbReference>
<accession>A0A1G8JWY7</accession>
<dbReference type="SMART" id="SM00028">
    <property type="entry name" value="TPR"/>
    <property type="match status" value="3"/>
</dbReference>
<keyword evidence="1" id="KW-0802">TPR repeat</keyword>
<feature type="transmembrane region" description="Helical" evidence="3">
    <location>
        <begin position="416"/>
        <end position="436"/>
    </location>
</feature>
<dbReference type="EMBL" id="FNEM01000001">
    <property type="protein sequence ID" value="SDI35120.1"/>
    <property type="molecule type" value="Genomic_DNA"/>
</dbReference>
<keyword evidence="3" id="KW-1133">Transmembrane helix</keyword>
<organism evidence="4 5">
    <name type="scientific">Ferrimonas sediminum</name>
    <dbReference type="NCBI Taxonomy" id="718193"/>
    <lineage>
        <taxon>Bacteria</taxon>
        <taxon>Pseudomonadati</taxon>
        <taxon>Pseudomonadota</taxon>
        <taxon>Gammaproteobacteria</taxon>
        <taxon>Alteromonadales</taxon>
        <taxon>Ferrimonadaceae</taxon>
        <taxon>Ferrimonas</taxon>
    </lineage>
</organism>
<evidence type="ECO:0000256" key="3">
    <source>
        <dbReference type="SAM" id="Phobius"/>
    </source>
</evidence>
<dbReference type="SUPFAM" id="SSF48452">
    <property type="entry name" value="TPR-like"/>
    <property type="match status" value="2"/>
</dbReference>
<dbReference type="InterPro" id="IPR011990">
    <property type="entry name" value="TPR-like_helical_dom_sf"/>
</dbReference>
<feature type="coiled-coil region" evidence="2">
    <location>
        <begin position="381"/>
        <end position="408"/>
    </location>
</feature>
<evidence type="ECO:0000256" key="2">
    <source>
        <dbReference type="SAM" id="Coils"/>
    </source>
</evidence>
<proteinExistence type="predicted"/>
<dbReference type="PROSITE" id="PS50005">
    <property type="entry name" value="TPR"/>
    <property type="match status" value="1"/>
</dbReference>
<evidence type="ECO:0000256" key="1">
    <source>
        <dbReference type="PROSITE-ProRule" id="PRU00339"/>
    </source>
</evidence>
<dbReference type="Pfam" id="PF13432">
    <property type="entry name" value="TPR_16"/>
    <property type="match status" value="1"/>
</dbReference>
<keyword evidence="3" id="KW-0812">Transmembrane</keyword>
<dbReference type="Pfam" id="PF13181">
    <property type="entry name" value="TPR_8"/>
    <property type="match status" value="1"/>
</dbReference>